<dbReference type="InterPro" id="IPR000863">
    <property type="entry name" value="Sulfotransferase_dom"/>
</dbReference>
<comment type="caution">
    <text evidence="4">The sequence shown here is derived from an EMBL/GenBank/DDBJ whole genome shotgun (WGS) entry which is preliminary data.</text>
</comment>
<dbReference type="InterPro" id="IPR027417">
    <property type="entry name" value="P-loop_NTPase"/>
</dbReference>
<dbReference type="AlphaFoldDB" id="A0A1W0WNF9"/>
<dbReference type="EMBL" id="MTYJ01000071">
    <property type="protein sequence ID" value="OQV16697.1"/>
    <property type="molecule type" value="Genomic_DNA"/>
</dbReference>
<evidence type="ECO:0000256" key="2">
    <source>
        <dbReference type="ARBA" id="ARBA00022679"/>
    </source>
</evidence>
<evidence type="ECO:0000259" key="3">
    <source>
        <dbReference type="Pfam" id="PF00685"/>
    </source>
</evidence>
<evidence type="ECO:0000256" key="1">
    <source>
        <dbReference type="ARBA" id="ARBA00005771"/>
    </source>
</evidence>
<comment type="similarity">
    <text evidence="1">Belongs to the sulfotransferase 1 family.</text>
</comment>
<dbReference type="Pfam" id="PF00685">
    <property type="entry name" value="Sulfotransfer_1"/>
    <property type="match status" value="1"/>
</dbReference>
<reference evidence="5" key="1">
    <citation type="submission" date="2017-01" db="EMBL/GenBank/DDBJ databases">
        <title>Comparative genomics of anhydrobiosis in the tardigrade Hypsibius dujardini.</title>
        <authorList>
            <person name="Yoshida Y."/>
            <person name="Koutsovoulos G."/>
            <person name="Laetsch D."/>
            <person name="Stevens L."/>
            <person name="Kumar S."/>
            <person name="Horikawa D."/>
            <person name="Ishino K."/>
            <person name="Komine S."/>
            <person name="Tomita M."/>
            <person name="Blaxter M."/>
            <person name="Arakawa K."/>
        </authorList>
    </citation>
    <scope>NUCLEOTIDE SEQUENCE [LARGE SCALE GENOMIC DNA]</scope>
    <source>
        <strain evidence="5">Z151</strain>
    </source>
</reference>
<evidence type="ECO:0000313" key="5">
    <source>
        <dbReference type="Proteomes" id="UP000192578"/>
    </source>
</evidence>
<evidence type="ECO:0000313" key="4">
    <source>
        <dbReference type="EMBL" id="OQV16697.1"/>
    </source>
</evidence>
<dbReference type="PANTHER" id="PTHR11783">
    <property type="entry name" value="SULFOTRANSFERASE SULT"/>
    <property type="match status" value="1"/>
</dbReference>
<dbReference type="OrthoDB" id="6048410at2759"/>
<feature type="domain" description="Sulfotransferase" evidence="3">
    <location>
        <begin position="72"/>
        <end position="325"/>
    </location>
</feature>
<sequence length="339" mass="38260">MIASRALYNAAQSTDKTFLTREELEEHCESSVRNRLQVDHPDFKLIYKGCILRFPFTRCVSEIETFQANLGDICIASYPKTGQTMMGAMALMTLRDGDPMTFQTGAPLKMKVPYLEDAYPRNGSFVDPIFPIRHLKSLEGPRLYGTHLNATALPEQLLQTAKILFVYRNPKDTIISAYHFMLSGATVCGRAENLSDFIQAFIAEDGGLNPYFDHLESFWSRRSQSNIHVTSFETVVTDRTAATRKLGLFLGKCLTDTQVGMIVFQCSFQEMKKNPLTDCSQIAKSFGADANANPFLRAGKIGNWLDYLSVEQNEQIDNWVEHNFARRPALSGLTFQYEP</sequence>
<proteinExistence type="inferred from homology"/>
<keyword evidence="5" id="KW-1185">Reference proteome</keyword>
<gene>
    <name evidence="4" type="ORF">BV898_09208</name>
</gene>
<dbReference type="SUPFAM" id="SSF52540">
    <property type="entry name" value="P-loop containing nucleoside triphosphate hydrolases"/>
    <property type="match status" value="1"/>
</dbReference>
<dbReference type="Proteomes" id="UP000192578">
    <property type="component" value="Unassembled WGS sequence"/>
</dbReference>
<organism evidence="4 5">
    <name type="scientific">Hypsibius exemplaris</name>
    <name type="common">Freshwater tardigrade</name>
    <dbReference type="NCBI Taxonomy" id="2072580"/>
    <lineage>
        <taxon>Eukaryota</taxon>
        <taxon>Metazoa</taxon>
        <taxon>Ecdysozoa</taxon>
        <taxon>Tardigrada</taxon>
        <taxon>Eutardigrada</taxon>
        <taxon>Parachela</taxon>
        <taxon>Hypsibioidea</taxon>
        <taxon>Hypsibiidae</taxon>
        <taxon>Hypsibius</taxon>
    </lineage>
</organism>
<name>A0A1W0WNF9_HYPEX</name>
<keyword evidence="2" id="KW-0808">Transferase</keyword>
<dbReference type="Gene3D" id="3.40.50.300">
    <property type="entry name" value="P-loop containing nucleotide triphosphate hydrolases"/>
    <property type="match status" value="1"/>
</dbReference>
<protein>
    <submittedName>
        <fullName evidence="4">Sulfotransferase 1A2</fullName>
    </submittedName>
</protein>
<dbReference type="GO" id="GO:0008146">
    <property type="term" value="F:sulfotransferase activity"/>
    <property type="evidence" value="ECO:0007669"/>
    <property type="project" value="InterPro"/>
</dbReference>
<accession>A0A1W0WNF9</accession>